<proteinExistence type="predicted"/>
<reference evidence="1" key="1">
    <citation type="journal article" date="2020" name="Stud. Mycol.">
        <title>101 Dothideomycetes genomes: a test case for predicting lifestyles and emergence of pathogens.</title>
        <authorList>
            <person name="Haridas S."/>
            <person name="Albert R."/>
            <person name="Binder M."/>
            <person name="Bloem J."/>
            <person name="Labutti K."/>
            <person name="Salamov A."/>
            <person name="Andreopoulos B."/>
            <person name="Baker S."/>
            <person name="Barry K."/>
            <person name="Bills G."/>
            <person name="Bluhm B."/>
            <person name="Cannon C."/>
            <person name="Castanera R."/>
            <person name="Culley D."/>
            <person name="Daum C."/>
            <person name="Ezra D."/>
            <person name="Gonzalez J."/>
            <person name="Henrissat B."/>
            <person name="Kuo A."/>
            <person name="Liang C."/>
            <person name="Lipzen A."/>
            <person name="Lutzoni F."/>
            <person name="Magnuson J."/>
            <person name="Mondo S."/>
            <person name="Nolan M."/>
            <person name="Ohm R."/>
            <person name="Pangilinan J."/>
            <person name="Park H.-J."/>
            <person name="Ramirez L."/>
            <person name="Alfaro M."/>
            <person name="Sun H."/>
            <person name="Tritt A."/>
            <person name="Yoshinaga Y."/>
            <person name="Zwiers L.-H."/>
            <person name="Turgeon B."/>
            <person name="Goodwin S."/>
            <person name="Spatafora J."/>
            <person name="Crous P."/>
            <person name="Grigoriev I."/>
        </authorList>
    </citation>
    <scope>NUCLEOTIDE SEQUENCE</scope>
    <source>
        <strain evidence="1">ATCC 200398</strain>
    </source>
</reference>
<dbReference type="EMBL" id="MU003508">
    <property type="protein sequence ID" value="KAF2470399.1"/>
    <property type="molecule type" value="Genomic_DNA"/>
</dbReference>
<keyword evidence="2" id="KW-1185">Reference proteome</keyword>
<dbReference type="Proteomes" id="UP000799755">
    <property type="component" value="Unassembled WGS sequence"/>
</dbReference>
<evidence type="ECO:0000313" key="1">
    <source>
        <dbReference type="EMBL" id="KAF2470399.1"/>
    </source>
</evidence>
<gene>
    <name evidence="1" type="ORF">BDR25DRAFT_303901</name>
</gene>
<protein>
    <submittedName>
        <fullName evidence="1">Uncharacterized protein</fullName>
    </submittedName>
</protein>
<sequence length="75" mass="7955">MVIIAPAVPILIKAASSSSLPAPCQTLPPPPLPPPPRLHARFRNCSPLFIVRKKEGSSGAQVHAVLRQAIATDRT</sequence>
<accession>A0ACB6QTS1</accession>
<evidence type="ECO:0000313" key="2">
    <source>
        <dbReference type="Proteomes" id="UP000799755"/>
    </source>
</evidence>
<comment type="caution">
    <text evidence="1">The sequence shown here is derived from an EMBL/GenBank/DDBJ whole genome shotgun (WGS) entry which is preliminary data.</text>
</comment>
<organism evidence="1 2">
    <name type="scientific">Lindgomyces ingoldianus</name>
    <dbReference type="NCBI Taxonomy" id="673940"/>
    <lineage>
        <taxon>Eukaryota</taxon>
        <taxon>Fungi</taxon>
        <taxon>Dikarya</taxon>
        <taxon>Ascomycota</taxon>
        <taxon>Pezizomycotina</taxon>
        <taxon>Dothideomycetes</taxon>
        <taxon>Pleosporomycetidae</taxon>
        <taxon>Pleosporales</taxon>
        <taxon>Lindgomycetaceae</taxon>
        <taxon>Lindgomyces</taxon>
    </lineage>
</organism>
<name>A0ACB6QTS1_9PLEO</name>